<feature type="region of interest" description="Disordered" evidence="1">
    <location>
        <begin position="221"/>
        <end position="261"/>
    </location>
</feature>
<accession>A0A9J6CYB0</accession>
<feature type="region of interest" description="Disordered" evidence="1">
    <location>
        <begin position="365"/>
        <end position="419"/>
    </location>
</feature>
<dbReference type="EMBL" id="JABSTU010004657">
    <property type="protein sequence ID" value="KAH7957987.1"/>
    <property type="molecule type" value="Genomic_DNA"/>
</dbReference>
<evidence type="ECO:0000256" key="1">
    <source>
        <dbReference type="SAM" id="MobiDB-lite"/>
    </source>
</evidence>
<name>A0A9J6CYB0_RHIMP</name>
<evidence type="ECO:0000313" key="2">
    <source>
        <dbReference type="EMBL" id="KAH7957987.1"/>
    </source>
</evidence>
<sequence length="585" mass="63206">MAAVVFWSMAVDRRSPAILLRTELVQGGGSHPRRQCNNVSSRQHTKKQLISLLEDAPYIGAEPRDRSHRNARTGCAVISDVTLQHSPFRSSELDSVNTRSSSAIGSGGAATEEGTYDTDALMPISIPTLTVTSRQGERTTCNDPTLSSSLCQSHSRNHIPAYALLSPAESSLDAAGTTGETDVHHPVVSTDKSSQHVIACKTEQVAMAPRAVPRVEQWSEAMKEPDTAVGDNAVPPQERKSRKSKADLSAEAAGPQRPVPLPRRIKDILSSNISSVLRTSRNNMMVTDRATLDESLTVRTTSPTPCISPSTPFPVSPTLTESTDKTHASGTICVRRQRYMPTSREFDDQATGETTIGTTAVAEASFSGSKSKAANGKEKKVPRKNASLPHFFLGRHGDSEGGDDASSVRSESSGTPDGLRLSVIMTKLGILPPRRFFSSSTTPTDKGGSSEETVVPSRHCAGDRRCPFSNDADRASLQPAAISTGVSSSVVLPRVWPEPSTSFSVVETSDMESVIVDDSCVDALSLERNAFRRERRDDRRRRNPSPARSVTYGAIASPDPEWYSCSSRMSEKLPTSRPRERKTSC</sequence>
<feature type="region of interest" description="Disordered" evidence="1">
    <location>
        <begin position="299"/>
        <end position="327"/>
    </location>
</feature>
<keyword evidence="3" id="KW-1185">Reference proteome</keyword>
<comment type="caution">
    <text evidence="2">The sequence shown here is derived from an EMBL/GenBank/DDBJ whole genome shotgun (WGS) entry which is preliminary data.</text>
</comment>
<gene>
    <name evidence="2" type="ORF">HPB51_028027</name>
</gene>
<feature type="region of interest" description="Disordered" evidence="1">
    <location>
        <begin position="92"/>
        <end position="114"/>
    </location>
</feature>
<evidence type="ECO:0000313" key="3">
    <source>
        <dbReference type="Proteomes" id="UP000821866"/>
    </source>
</evidence>
<dbReference type="AlphaFoldDB" id="A0A9J6CYB0"/>
<organism evidence="2 3">
    <name type="scientific">Rhipicephalus microplus</name>
    <name type="common">Cattle tick</name>
    <name type="synonym">Boophilus microplus</name>
    <dbReference type="NCBI Taxonomy" id="6941"/>
    <lineage>
        <taxon>Eukaryota</taxon>
        <taxon>Metazoa</taxon>
        <taxon>Ecdysozoa</taxon>
        <taxon>Arthropoda</taxon>
        <taxon>Chelicerata</taxon>
        <taxon>Arachnida</taxon>
        <taxon>Acari</taxon>
        <taxon>Parasitiformes</taxon>
        <taxon>Ixodida</taxon>
        <taxon>Ixodoidea</taxon>
        <taxon>Ixodidae</taxon>
        <taxon>Rhipicephalinae</taxon>
        <taxon>Rhipicephalus</taxon>
        <taxon>Boophilus</taxon>
    </lineage>
</organism>
<reference evidence="2" key="2">
    <citation type="submission" date="2021-09" db="EMBL/GenBank/DDBJ databases">
        <authorList>
            <person name="Jia N."/>
            <person name="Wang J."/>
            <person name="Shi W."/>
            <person name="Du L."/>
            <person name="Sun Y."/>
            <person name="Zhan W."/>
            <person name="Jiang J."/>
            <person name="Wang Q."/>
            <person name="Zhang B."/>
            <person name="Ji P."/>
            <person name="Sakyi L.B."/>
            <person name="Cui X."/>
            <person name="Yuan T."/>
            <person name="Jiang B."/>
            <person name="Yang W."/>
            <person name="Lam T.T.-Y."/>
            <person name="Chang Q."/>
            <person name="Ding S."/>
            <person name="Wang X."/>
            <person name="Zhu J."/>
            <person name="Ruan X."/>
            <person name="Zhao L."/>
            <person name="Wei J."/>
            <person name="Que T."/>
            <person name="Du C."/>
            <person name="Cheng J."/>
            <person name="Dai P."/>
            <person name="Han X."/>
            <person name="Huang E."/>
            <person name="Gao Y."/>
            <person name="Liu J."/>
            <person name="Shao H."/>
            <person name="Ye R."/>
            <person name="Li L."/>
            <person name="Wei W."/>
            <person name="Wang X."/>
            <person name="Wang C."/>
            <person name="Huo Q."/>
            <person name="Li W."/>
            <person name="Guo W."/>
            <person name="Chen H."/>
            <person name="Chen S."/>
            <person name="Zhou L."/>
            <person name="Zhou L."/>
            <person name="Ni X."/>
            <person name="Tian J."/>
            <person name="Zhou Y."/>
            <person name="Sheng Y."/>
            <person name="Liu T."/>
            <person name="Pan Y."/>
            <person name="Xia L."/>
            <person name="Li J."/>
            <person name="Zhao F."/>
            <person name="Cao W."/>
        </authorList>
    </citation>
    <scope>NUCLEOTIDE SEQUENCE</scope>
    <source>
        <strain evidence="2">Rmic-2018</strain>
        <tissue evidence="2">Larvae</tissue>
    </source>
</reference>
<proteinExistence type="predicted"/>
<reference evidence="2" key="1">
    <citation type="journal article" date="2020" name="Cell">
        <title>Large-Scale Comparative Analyses of Tick Genomes Elucidate Their Genetic Diversity and Vector Capacities.</title>
        <authorList>
            <consortium name="Tick Genome and Microbiome Consortium (TIGMIC)"/>
            <person name="Jia N."/>
            <person name="Wang J."/>
            <person name="Shi W."/>
            <person name="Du L."/>
            <person name="Sun Y."/>
            <person name="Zhan W."/>
            <person name="Jiang J.F."/>
            <person name="Wang Q."/>
            <person name="Zhang B."/>
            <person name="Ji P."/>
            <person name="Bell-Sakyi L."/>
            <person name="Cui X.M."/>
            <person name="Yuan T.T."/>
            <person name="Jiang B.G."/>
            <person name="Yang W.F."/>
            <person name="Lam T.T."/>
            <person name="Chang Q.C."/>
            <person name="Ding S.J."/>
            <person name="Wang X.J."/>
            <person name="Zhu J.G."/>
            <person name="Ruan X.D."/>
            <person name="Zhao L."/>
            <person name="Wei J.T."/>
            <person name="Ye R.Z."/>
            <person name="Que T.C."/>
            <person name="Du C.H."/>
            <person name="Zhou Y.H."/>
            <person name="Cheng J.X."/>
            <person name="Dai P.F."/>
            <person name="Guo W.B."/>
            <person name="Han X.H."/>
            <person name="Huang E.J."/>
            <person name="Li L.F."/>
            <person name="Wei W."/>
            <person name="Gao Y.C."/>
            <person name="Liu J.Z."/>
            <person name="Shao H.Z."/>
            <person name="Wang X."/>
            <person name="Wang C.C."/>
            <person name="Yang T.C."/>
            <person name="Huo Q.B."/>
            <person name="Li W."/>
            <person name="Chen H.Y."/>
            <person name="Chen S.E."/>
            <person name="Zhou L.G."/>
            <person name="Ni X.B."/>
            <person name="Tian J.H."/>
            <person name="Sheng Y."/>
            <person name="Liu T."/>
            <person name="Pan Y.S."/>
            <person name="Xia L.Y."/>
            <person name="Li J."/>
            <person name="Zhao F."/>
            <person name="Cao W.C."/>
        </authorList>
    </citation>
    <scope>NUCLEOTIDE SEQUENCE</scope>
    <source>
        <strain evidence="2">Rmic-2018</strain>
    </source>
</reference>
<feature type="region of interest" description="Disordered" evidence="1">
    <location>
        <begin position="435"/>
        <end position="457"/>
    </location>
</feature>
<feature type="compositionally biased region" description="Low complexity" evidence="1">
    <location>
        <begin position="300"/>
        <end position="310"/>
    </location>
</feature>
<feature type="region of interest" description="Disordered" evidence="1">
    <location>
        <begin position="534"/>
        <end position="585"/>
    </location>
</feature>
<protein>
    <submittedName>
        <fullName evidence="2">Uncharacterized protein</fullName>
    </submittedName>
</protein>
<dbReference type="Proteomes" id="UP000821866">
    <property type="component" value="Unassembled WGS sequence"/>
</dbReference>